<evidence type="ECO:0000256" key="6">
    <source>
        <dbReference type="ARBA" id="ARBA00023288"/>
    </source>
</evidence>
<dbReference type="Gene3D" id="3.40.50.2300">
    <property type="match status" value="2"/>
</dbReference>
<dbReference type="InterPro" id="IPR028082">
    <property type="entry name" value="Peripla_BP_I"/>
</dbReference>
<keyword evidence="6" id="KW-0449">Lipoprotein</keyword>
<evidence type="ECO:0000256" key="5">
    <source>
        <dbReference type="ARBA" id="ARBA00023136"/>
    </source>
</evidence>
<evidence type="ECO:0000313" key="8">
    <source>
        <dbReference type="EMBL" id="CAA9299845.1"/>
    </source>
</evidence>
<keyword evidence="5" id="KW-0472">Membrane</keyword>
<evidence type="ECO:0000256" key="2">
    <source>
        <dbReference type="ARBA" id="ARBA00008610"/>
    </source>
</evidence>
<gene>
    <name evidence="8" type="ORF">AVDCRST_MAG40-278</name>
</gene>
<dbReference type="AlphaFoldDB" id="A0A6J4KB32"/>
<comment type="similarity">
    <text evidence="2">Belongs to the BMP lipoprotein family.</text>
</comment>
<dbReference type="PANTHER" id="PTHR34296">
    <property type="entry name" value="TRANSCRIPTIONAL ACTIVATOR PROTEIN MED"/>
    <property type="match status" value="1"/>
</dbReference>
<keyword evidence="4" id="KW-0732">Signal</keyword>
<dbReference type="GO" id="GO:0005886">
    <property type="term" value="C:plasma membrane"/>
    <property type="evidence" value="ECO:0007669"/>
    <property type="project" value="UniProtKB-SubCell"/>
</dbReference>
<dbReference type="Pfam" id="PF02608">
    <property type="entry name" value="Bmp"/>
    <property type="match status" value="1"/>
</dbReference>
<evidence type="ECO:0000256" key="3">
    <source>
        <dbReference type="ARBA" id="ARBA00022475"/>
    </source>
</evidence>
<dbReference type="InterPro" id="IPR003760">
    <property type="entry name" value="PnrA-like"/>
</dbReference>
<proteinExistence type="inferred from homology"/>
<accession>A0A6J4KB32</accession>
<dbReference type="InterPro" id="IPR050957">
    <property type="entry name" value="BMP_lipoprotein"/>
</dbReference>
<dbReference type="PROSITE" id="PS51257">
    <property type="entry name" value="PROKAR_LIPOPROTEIN"/>
    <property type="match status" value="1"/>
</dbReference>
<dbReference type="SUPFAM" id="SSF53822">
    <property type="entry name" value="Periplasmic binding protein-like I"/>
    <property type="match status" value="1"/>
</dbReference>
<sequence length="341" mass="35406">MRAYRPRISTLLHILSTLLVIACGGGAGERAGAESAGANPTAGFKVALLTPGPISDQSWNGGAYRGLERIRDSIGAQISHIQTKTPAEFEENFRQYGAQGYALVFGHGFEFQDAAERVAPEFPRTVYVTTSGNRVGRNLAGIEFSFEEASYLAGMIAGAMTRSGTVGVIGGTELPPVQRSFVAFEAGARRARPGVRVITSYLGNWDDVGAGKEQALAQIGRGADVIFQNADAAGLGVFNAARESPGVYVFGSNSNQNGVAPAVTLGSVVIDLPHAFLTVAREVKGGGFKPRVIALGGKSSVVTLVLNPALESRIPAATRAAVDSARGAIEAGTFAVPTGGR</sequence>
<protein>
    <recommendedName>
        <fullName evidence="7">ABC transporter substrate-binding protein PnrA-like domain-containing protein</fullName>
    </recommendedName>
</protein>
<reference evidence="8" key="1">
    <citation type="submission" date="2020-02" db="EMBL/GenBank/DDBJ databases">
        <authorList>
            <person name="Meier V. D."/>
        </authorList>
    </citation>
    <scope>NUCLEOTIDE SEQUENCE</scope>
    <source>
        <strain evidence="8">AVDCRST_MAG40</strain>
    </source>
</reference>
<dbReference type="PANTHER" id="PTHR34296:SF2">
    <property type="entry name" value="ABC TRANSPORTER GUANOSINE-BINDING PROTEIN NUPN"/>
    <property type="match status" value="1"/>
</dbReference>
<keyword evidence="3" id="KW-1003">Cell membrane</keyword>
<feature type="domain" description="ABC transporter substrate-binding protein PnrA-like" evidence="7">
    <location>
        <begin position="45"/>
        <end position="313"/>
    </location>
</feature>
<dbReference type="EMBL" id="CADCTX010000077">
    <property type="protein sequence ID" value="CAA9299845.1"/>
    <property type="molecule type" value="Genomic_DNA"/>
</dbReference>
<dbReference type="CDD" id="cd06304">
    <property type="entry name" value="PBP1_BmpA_Med_PnrA-like"/>
    <property type="match status" value="1"/>
</dbReference>
<evidence type="ECO:0000256" key="1">
    <source>
        <dbReference type="ARBA" id="ARBA00004193"/>
    </source>
</evidence>
<name>A0A6J4KB32_9BACT</name>
<evidence type="ECO:0000259" key="7">
    <source>
        <dbReference type="Pfam" id="PF02608"/>
    </source>
</evidence>
<organism evidence="8">
    <name type="scientific">uncultured Gemmatimonadaceae bacterium</name>
    <dbReference type="NCBI Taxonomy" id="246130"/>
    <lineage>
        <taxon>Bacteria</taxon>
        <taxon>Pseudomonadati</taxon>
        <taxon>Gemmatimonadota</taxon>
        <taxon>Gemmatimonadia</taxon>
        <taxon>Gemmatimonadales</taxon>
        <taxon>Gemmatimonadaceae</taxon>
        <taxon>environmental samples</taxon>
    </lineage>
</organism>
<evidence type="ECO:0000256" key="4">
    <source>
        <dbReference type="ARBA" id="ARBA00022729"/>
    </source>
</evidence>
<comment type="subcellular location">
    <subcellularLocation>
        <location evidence="1">Cell membrane</location>
        <topology evidence="1">Lipid-anchor</topology>
    </subcellularLocation>
</comment>